<dbReference type="GeneTree" id="ENSGT00940000155894"/>
<sequence length="126" mass="13653">MRPLNALDELYRLVASFIRSKRTAACANTACSASGVGLLSVSSELCTRLGACHILMCSSGVHRCTLSVTLEQAIILARSHGLPPRYIMQATDVMRKQGARVQNTAKNLGVRDRTPQSYPPPVVEVQ</sequence>
<protein>
    <submittedName>
        <fullName evidence="3">Uncharacterized protein</fullName>
    </submittedName>
</protein>
<proteinExistence type="predicted"/>
<dbReference type="GO" id="GO:0005737">
    <property type="term" value="C:cytoplasm"/>
    <property type="evidence" value="ECO:0007669"/>
    <property type="project" value="TreeGrafter"/>
</dbReference>
<name>A0A2K6M4J3_RHIBE</name>
<dbReference type="PANTHER" id="PTHR12187:SF11">
    <property type="entry name" value="PHOSPHATIDYLINOSITOL-3,4-BISPHOSPHATE 4-PHOSPHATASE"/>
    <property type="match status" value="1"/>
</dbReference>
<dbReference type="STRING" id="61621.ENSRBIP00000030690"/>
<dbReference type="PANTHER" id="PTHR12187">
    <property type="entry name" value="AGAP000124-PA"/>
    <property type="match status" value="1"/>
</dbReference>
<reference evidence="3" key="3">
    <citation type="submission" date="2025-09" db="UniProtKB">
        <authorList>
            <consortium name="Ensembl"/>
        </authorList>
    </citation>
    <scope>IDENTIFICATION</scope>
</reference>
<dbReference type="OMA" id="PARCIMQ"/>
<keyword evidence="1" id="KW-0378">Hydrolase</keyword>
<keyword evidence="2" id="KW-0443">Lipid metabolism</keyword>
<evidence type="ECO:0000256" key="2">
    <source>
        <dbReference type="ARBA" id="ARBA00023098"/>
    </source>
</evidence>
<dbReference type="Ensembl" id="ENSRBIT00000054652.1">
    <property type="protein sequence ID" value="ENSRBIP00000030690.1"/>
    <property type="gene ID" value="ENSRBIG00000039193.1"/>
</dbReference>
<keyword evidence="4" id="KW-1185">Reference proteome</keyword>
<dbReference type="GO" id="GO:0016316">
    <property type="term" value="F:phosphatidylinositol-3,4-bisphosphate 4-phosphatase activity"/>
    <property type="evidence" value="ECO:0007669"/>
    <property type="project" value="InterPro"/>
</dbReference>
<reference evidence="3" key="2">
    <citation type="submission" date="2025-08" db="UniProtKB">
        <authorList>
            <consortium name="Ensembl"/>
        </authorList>
    </citation>
    <scope>IDENTIFICATION</scope>
</reference>
<evidence type="ECO:0000256" key="1">
    <source>
        <dbReference type="ARBA" id="ARBA00022801"/>
    </source>
</evidence>
<dbReference type="AlphaFoldDB" id="A0A2K6M4J3"/>
<accession>A0A2K6M4J3</accession>
<dbReference type="InterPro" id="IPR039034">
    <property type="entry name" value="INPP4"/>
</dbReference>
<reference evidence="3 4" key="1">
    <citation type="submission" date="2016-06" db="EMBL/GenBank/DDBJ databases">
        <title>Genome of Rhinopithecus bieti.</title>
        <authorList>
            <person name="Wu"/>
            <person name="C.-I. and Zhang"/>
            <person name="Y."/>
        </authorList>
    </citation>
    <scope>NUCLEOTIDE SEQUENCE</scope>
</reference>
<organism evidence="3 4">
    <name type="scientific">Rhinopithecus bieti</name>
    <name type="common">Black snub-nosed monkey</name>
    <name type="synonym">Pygathrix bieti</name>
    <dbReference type="NCBI Taxonomy" id="61621"/>
    <lineage>
        <taxon>Eukaryota</taxon>
        <taxon>Metazoa</taxon>
        <taxon>Chordata</taxon>
        <taxon>Craniata</taxon>
        <taxon>Vertebrata</taxon>
        <taxon>Euteleostomi</taxon>
        <taxon>Mammalia</taxon>
        <taxon>Eutheria</taxon>
        <taxon>Euarchontoglires</taxon>
        <taxon>Primates</taxon>
        <taxon>Haplorrhini</taxon>
        <taxon>Catarrhini</taxon>
        <taxon>Cercopithecidae</taxon>
        <taxon>Colobinae</taxon>
        <taxon>Rhinopithecus</taxon>
    </lineage>
</organism>
<evidence type="ECO:0000313" key="4">
    <source>
        <dbReference type="Proteomes" id="UP000233180"/>
    </source>
</evidence>
<evidence type="ECO:0000313" key="3">
    <source>
        <dbReference type="Ensembl" id="ENSRBIP00000030690.1"/>
    </source>
</evidence>
<dbReference type="Proteomes" id="UP000233180">
    <property type="component" value="Unassembled WGS sequence"/>
</dbReference>